<protein>
    <submittedName>
        <fullName evidence="5">NUDIX hydrolase</fullName>
    </submittedName>
</protein>
<dbReference type="EMBL" id="CP035758">
    <property type="protein sequence ID" value="QBD75650.1"/>
    <property type="molecule type" value="Genomic_DNA"/>
</dbReference>
<proteinExistence type="inferred from homology"/>
<dbReference type="PANTHER" id="PTHR43736">
    <property type="entry name" value="ADP-RIBOSE PYROPHOSPHATASE"/>
    <property type="match status" value="1"/>
</dbReference>
<evidence type="ECO:0000313" key="5">
    <source>
        <dbReference type="EMBL" id="QBD75650.1"/>
    </source>
</evidence>
<keyword evidence="6" id="KW-1185">Reference proteome</keyword>
<dbReference type="KEGG" id="kbs:EPA93_06385"/>
<dbReference type="PROSITE" id="PS00893">
    <property type="entry name" value="NUDIX_BOX"/>
    <property type="match status" value="1"/>
</dbReference>
<dbReference type="GO" id="GO:0016787">
    <property type="term" value="F:hydrolase activity"/>
    <property type="evidence" value="ECO:0007669"/>
    <property type="project" value="UniProtKB-KW"/>
</dbReference>
<evidence type="ECO:0000256" key="3">
    <source>
        <dbReference type="RuleBase" id="RU003476"/>
    </source>
</evidence>
<evidence type="ECO:0000256" key="1">
    <source>
        <dbReference type="ARBA" id="ARBA00005582"/>
    </source>
</evidence>
<dbReference type="InterPro" id="IPR015797">
    <property type="entry name" value="NUDIX_hydrolase-like_dom_sf"/>
</dbReference>
<dbReference type="Gene3D" id="3.90.79.10">
    <property type="entry name" value="Nucleoside Triphosphate Pyrophosphohydrolase"/>
    <property type="match status" value="1"/>
</dbReference>
<evidence type="ECO:0000259" key="4">
    <source>
        <dbReference type="PROSITE" id="PS51462"/>
    </source>
</evidence>
<evidence type="ECO:0000256" key="2">
    <source>
        <dbReference type="ARBA" id="ARBA00022801"/>
    </source>
</evidence>
<organism evidence="5 6">
    <name type="scientific">Ktedonosporobacter rubrisoli</name>
    <dbReference type="NCBI Taxonomy" id="2509675"/>
    <lineage>
        <taxon>Bacteria</taxon>
        <taxon>Bacillati</taxon>
        <taxon>Chloroflexota</taxon>
        <taxon>Ktedonobacteria</taxon>
        <taxon>Ktedonobacterales</taxon>
        <taxon>Ktedonosporobacteraceae</taxon>
        <taxon>Ktedonosporobacter</taxon>
    </lineage>
</organism>
<sequence length="143" mass="16114">MPSSFPSGDNLAYRFPVSVKGVLCQDGKVVVLKNERNEWELPGGKLELGETPEACVLREIEEELGIKATIGPLLDAWIYHISEGVNVLILTYGCYPEPFTRVHHSQEHKAVGLHSLPILREMRMPDGYKRSIQTWLDYLAAHT</sequence>
<dbReference type="AlphaFoldDB" id="A0A4P6JKX1"/>
<keyword evidence="2 3" id="KW-0378">Hydrolase</keyword>
<accession>A0A4P6JKX1</accession>
<dbReference type="Proteomes" id="UP000290365">
    <property type="component" value="Chromosome"/>
</dbReference>
<comment type="similarity">
    <text evidence="1 3">Belongs to the Nudix hydrolase family.</text>
</comment>
<dbReference type="RefSeq" id="WP_129886247.1">
    <property type="nucleotide sequence ID" value="NZ_CP035758.1"/>
</dbReference>
<feature type="domain" description="Nudix hydrolase" evidence="4">
    <location>
        <begin position="12"/>
        <end position="138"/>
    </location>
</feature>
<dbReference type="PROSITE" id="PS51462">
    <property type="entry name" value="NUDIX"/>
    <property type="match status" value="1"/>
</dbReference>
<dbReference type="SUPFAM" id="SSF55811">
    <property type="entry name" value="Nudix"/>
    <property type="match status" value="1"/>
</dbReference>
<dbReference type="CDD" id="cd04699">
    <property type="entry name" value="NUDIX_MutT_Nudt1"/>
    <property type="match status" value="1"/>
</dbReference>
<dbReference type="PANTHER" id="PTHR43736:SF1">
    <property type="entry name" value="DIHYDRONEOPTERIN TRIPHOSPHATE DIPHOSPHATASE"/>
    <property type="match status" value="1"/>
</dbReference>
<dbReference type="InterPro" id="IPR000086">
    <property type="entry name" value="NUDIX_hydrolase_dom"/>
</dbReference>
<name>A0A4P6JKX1_KTERU</name>
<dbReference type="OrthoDB" id="159295at2"/>
<dbReference type="PRINTS" id="PR00502">
    <property type="entry name" value="NUDIXFAMILY"/>
</dbReference>
<gene>
    <name evidence="5" type="ORF">EPA93_06385</name>
</gene>
<dbReference type="Pfam" id="PF00293">
    <property type="entry name" value="NUDIX"/>
    <property type="match status" value="1"/>
</dbReference>
<dbReference type="InterPro" id="IPR020084">
    <property type="entry name" value="NUDIX_hydrolase_CS"/>
</dbReference>
<evidence type="ECO:0000313" key="6">
    <source>
        <dbReference type="Proteomes" id="UP000290365"/>
    </source>
</evidence>
<reference evidence="5 6" key="1">
    <citation type="submission" date="2019-01" db="EMBL/GenBank/DDBJ databases">
        <title>Ktedonosporobacter rubrisoli SCAWS-G2.</title>
        <authorList>
            <person name="Huang Y."/>
            <person name="Yan B."/>
        </authorList>
    </citation>
    <scope>NUCLEOTIDE SEQUENCE [LARGE SCALE GENOMIC DNA]</scope>
    <source>
        <strain evidence="5 6">SCAWS-G2</strain>
    </source>
</reference>
<dbReference type="InterPro" id="IPR020476">
    <property type="entry name" value="Nudix_hydrolase"/>
</dbReference>